<dbReference type="Gene3D" id="3.90.226.10">
    <property type="entry name" value="2-enoyl-CoA Hydratase, Chain A, domain 1"/>
    <property type="match status" value="1"/>
</dbReference>
<name>A0A9X7Z6R0_9BACL</name>
<dbReference type="Gene3D" id="1.10.12.10">
    <property type="entry name" value="Lyase 2-enoyl-coa Hydratase, Chain A, domain 2"/>
    <property type="match status" value="1"/>
</dbReference>
<evidence type="ECO:0000313" key="5">
    <source>
        <dbReference type="Proteomes" id="UP000663505"/>
    </source>
</evidence>
<evidence type="ECO:0000256" key="2">
    <source>
        <dbReference type="ARBA" id="ARBA00023239"/>
    </source>
</evidence>
<dbReference type="SUPFAM" id="SSF52096">
    <property type="entry name" value="ClpP/crotonase"/>
    <property type="match status" value="1"/>
</dbReference>
<dbReference type="CDD" id="cd06558">
    <property type="entry name" value="crotonase-like"/>
    <property type="match status" value="1"/>
</dbReference>
<keyword evidence="2" id="KW-0456">Lyase</keyword>
<dbReference type="InterPro" id="IPR029045">
    <property type="entry name" value="ClpP/crotonase-like_dom_sf"/>
</dbReference>
<sequence length="255" mass="28488">MRVIVSRLDPNSSMRLQTSGHMGIVTFDRPDRRNALTQSMWKQLEDWCTSLPPKVELFILRGGGREFTAGSDIKEFATLSQSQANQAFEQMERAISTVENLDIPTVAVVNGPAYGAGFVLTLACDLRIGSQYASFGMPVGKLGITLQPPFIERMISHLGPSRTKEMVYTAKRYDAQTALQIGLLNELTTEERLDERAFEVARSILGQSKASTSAVKRSVRSVLTEEHPKVGDWVDEFDFLEGVRAFNEKRSAHFR</sequence>
<dbReference type="KEGG" id="afx:JZ786_04405"/>
<protein>
    <submittedName>
        <fullName evidence="4">Enoyl-CoA hydratase/isomerase family protein</fullName>
    </submittedName>
</protein>
<dbReference type="InterPro" id="IPR001753">
    <property type="entry name" value="Enoyl-CoA_hydra/iso"/>
</dbReference>
<dbReference type="EMBL" id="CP071182">
    <property type="protein sequence ID" value="QSO48244.1"/>
    <property type="molecule type" value="Genomic_DNA"/>
</dbReference>
<evidence type="ECO:0000256" key="1">
    <source>
        <dbReference type="ARBA" id="ARBA00005254"/>
    </source>
</evidence>
<gene>
    <name evidence="4" type="ORF">JZ786_04405</name>
</gene>
<dbReference type="GO" id="GO:0006635">
    <property type="term" value="P:fatty acid beta-oxidation"/>
    <property type="evidence" value="ECO:0007669"/>
    <property type="project" value="TreeGrafter"/>
</dbReference>
<evidence type="ECO:0000313" key="4">
    <source>
        <dbReference type="EMBL" id="QSO48244.1"/>
    </source>
</evidence>
<dbReference type="InterPro" id="IPR018376">
    <property type="entry name" value="Enoyl-CoA_hyd/isom_CS"/>
</dbReference>
<evidence type="ECO:0000256" key="3">
    <source>
        <dbReference type="RuleBase" id="RU003707"/>
    </source>
</evidence>
<dbReference type="Proteomes" id="UP000663505">
    <property type="component" value="Chromosome"/>
</dbReference>
<comment type="similarity">
    <text evidence="1 3">Belongs to the enoyl-CoA hydratase/isomerase family.</text>
</comment>
<proteinExistence type="inferred from homology"/>
<dbReference type="Pfam" id="PF00378">
    <property type="entry name" value="ECH_1"/>
    <property type="match status" value="1"/>
</dbReference>
<dbReference type="GO" id="GO:0016829">
    <property type="term" value="F:lyase activity"/>
    <property type="evidence" value="ECO:0007669"/>
    <property type="project" value="UniProtKB-KW"/>
</dbReference>
<dbReference type="RefSeq" id="WP_206657580.1">
    <property type="nucleotide sequence ID" value="NZ_CP071182.1"/>
</dbReference>
<organism evidence="4 5">
    <name type="scientific">Alicyclobacillus mengziensis</name>
    <dbReference type="NCBI Taxonomy" id="2931921"/>
    <lineage>
        <taxon>Bacteria</taxon>
        <taxon>Bacillati</taxon>
        <taxon>Bacillota</taxon>
        <taxon>Bacilli</taxon>
        <taxon>Bacillales</taxon>
        <taxon>Alicyclobacillaceae</taxon>
        <taxon>Alicyclobacillus</taxon>
    </lineage>
</organism>
<keyword evidence="5" id="KW-1185">Reference proteome</keyword>
<reference evidence="4 5" key="1">
    <citation type="submission" date="2021-02" db="EMBL/GenBank/DDBJ databases">
        <title>Alicyclobacillus curvatus sp. nov. and Alicyclobacillus mengziensis sp. nov., two acidophilic bacteria isolated from acid mine drainage.</title>
        <authorList>
            <person name="Huang Y."/>
        </authorList>
    </citation>
    <scope>NUCLEOTIDE SEQUENCE [LARGE SCALE GENOMIC DNA]</scope>
    <source>
        <strain evidence="4 5">S30H14</strain>
    </source>
</reference>
<dbReference type="PANTHER" id="PTHR11941:SF54">
    <property type="entry name" value="ENOYL-COA HYDRATASE, MITOCHONDRIAL"/>
    <property type="match status" value="1"/>
</dbReference>
<dbReference type="AlphaFoldDB" id="A0A9X7Z6R0"/>
<accession>A0A9X7Z6R0</accession>
<dbReference type="PANTHER" id="PTHR11941">
    <property type="entry name" value="ENOYL-COA HYDRATASE-RELATED"/>
    <property type="match status" value="1"/>
</dbReference>
<dbReference type="PROSITE" id="PS00166">
    <property type="entry name" value="ENOYL_COA_HYDRATASE"/>
    <property type="match status" value="1"/>
</dbReference>
<dbReference type="InterPro" id="IPR014748">
    <property type="entry name" value="Enoyl-CoA_hydra_C"/>
</dbReference>